<comment type="caution">
    <text evidence="3">The sequence shown here is derived from an EMBL/GenBank/DDBJ whole genome shotgun (WGS) entry which is preliminary data.</text>
</comment>
<dbReference type="InterPro" id="IPR004864">
    <property type="entry name" value="LEA_2"/>
</dbReference>
<sequence>MKYQGLSGAESSRRRRKTCLWATLGIIIALVVLIIILAFTVFKAKRPVTTINSVTLQDMSVALGVVTMTVKINVTVDADITIKNPNRVGFKYNNATASLNYRGQQVGVVPVPAGKISAGETMPMNVSLTVMADRLLSNSQAYADTLAGKMPMNTFVRVSGKVNILGIKKHVVSESSCDFDVYIVNRTIGEQNCKYKTKL</sequence>
<evidence type="ECO:0000313" key="3">
    <source>
        <dbReference type="EMBL" id="KAJ4832514.1"/>
    </source>
</evidence>
<protein>
    <recommendedName>
        <fullName evidence="2">Late embryogenesis abundant protein LEA-2 subgroup domain-containing protein</fullName>
    </recommendedName>
</protein>
<dbReference type="AlphaFoldDB" id="A0A9Q0J8R0"/>
<accession>A0A9Q0J8R0</accession>
<dbReference type="InterPro" id="IPR055301">
    <property type="entry name" value="Lea14-like_2"/>
</dbReference>
<reference evidence="3" key="1">
    <citation type="submission" date="2022-02" db="EMBL/GenBank/DDBJ databases">
        <authorList>
            <person name="Henning P.M."/>
            <person name="McCubbin A.G."/>
            <person name="Shore J.S."/>
        </authorList>
    </citation>
    <scope>NUCLEOTIDE SEQUENCE</scope>
    <source>
        <strain evidence="3">F60SS</strain>
        <tissue evidence="3">Leaves</tissue>
    </source>
</reference>
<organism evidence="3 4">
    <name type="scientific">Turnera subulata</name>
    <dbReference type="NCBI Taxonomy" id="218843"/>
    <lineage>
        <taxon>Eukaryota</taxon>
        <taxon>Viridiplantae</taxon>
        <taxon>Streptophyta</taxon>
        <taxon>Embryophyta</taxon>
        <taxon>Tracheophyta</taxon>
        <taxon>Spermatophyta</taxon>
        <taxon>Magnoliopsida</taxon>
        <taxon>eudicotyledons</taxon>
        <taxon>Gunneridae</taxon>
        <taxon>Pentapetalae</taxon>
        <taxon>rosids</taxon>
        <taxon>fabids</taxon>
        <taxon>Malpighiales</taxon>
        <taxon>Passifloraceae</taxon>
        <taxon>Turnera</taxon>
    </lineage>
</organism>
<dbReference type="Proteomes" id="UP001141552">
    <property type="component" value="Unassembled WGS sequence"/>
</dbReference>
<proteinExistence type="predicted"/>
<keyword evidence="1" id="KW-1133">Transmembrane helix</keyword>
<keyword evidence="4" id="KW-1185">Reference proteome</keyword>
<gene>
    <name evidence="3" type="ORF">Tsubulata_000072</name>
</gene>
<keyword evidence="1" id="KW-0472">Membrane</keyword>
<evidence type="ECO:0000259" key="2">
    <source>
        <dbReference type="Pfam" id="PF03168"/>
    </source>
</evidence>
<dbReference type="OrthoDB" id="1929523at2759"/>
<dbReference type="EMBL" id="JAKUCV010005122">
    <property type="protein sequence ID" value="KAJ4832514.1"/>
    <property type="molecule type" value="Genomic_DNA"/>
</dbReference>
<reference evidence="3" key="2">
    <citation type="journal article" date="2023" name="Plants (Basel)">
        <title>Annotation of the Turnera subulata (Passifloraceae) Draft Genome Reveals the S-Locus Evolved after the Divergence of Turneroideae from Passifloroideae in a Stepwise Manner.</title>
        <authorList>
            <person name="Henning P.M."/>
            <person name="Roalson E.H."/>
            <person name="Mir W."/>
            <person name="McCubbin A.G."/>
            <person name="Shore J.S."/>
        </authorList>
    </citation>
    <scope>NUCLEOTIDE SEQUENCE</scope>
    <source>
        <strain evidence="3">F60SS</strain>
    </source>
</reference>
<dbReference type="PANTHER" id="PTHR31852">
    <property type="entry name" value="LATE EMBRYOGENESIS ABUNDANT (LEA) HYDROXYPROLINE-RICH GLYCOPROTEIN FAMILY"/>
    <property type="match status" value="1"/>
</dbReference>
<evidence type="ECO:0000256" key="1">
    <source>
        <dbReference type="SAM" id="Phobius"/>
    </source>
</evidence>
<dbReference type="Gene3D" id="2.60.40.1820">
    <property type="match status" value="1"/>
</dbReference>
<dbReference type="SUPFAM" id="SSF117070">
    <property type="entry name" value="LEA14-like"/>
    <property type="match status" value="1"/>
</dbReference>
<keyword evidence="1" id="KW-0812">Transmembrane</keyword>
<feature type="domain" description="Late embryogenesis abundant protein LEA-2 subgroup" evidence="2">
    <location>
        <begin position="80"/>
        <end position="172"/>
    </location>
</feature>
<evidence type="ECO:0000313" key="4">
    <source>
        <dbReference type="Proteomes" id="UP001141552"/>
    </source>
</evidence>
<name>A0A9Q0J8R0_9ROSI</name>
<feature type="transmembrane region" description="Helical" evidence="1">
    <location>
        <begin position="20"/>
        <end position="42"/>
    </location>
</feature>
<dbReference type="Pfam" id="PF03168">
    <property type="entry name" value="LEA_2"/>
    <property type="match status" value="1"/>
</dbReference>